<evidence type="ECO:0000313" key="3">
    <source>
        <dbReference type="Proteomes" id="UP000663881"/>
    </source>
</evidence>
<evidence type="ECO:0000256" key="1">
    <source>
        <dbReference type="SAM" id="Phobius"/>
    </source>
</evidence>
<accession>A0A820A8W9</accession>
<evidence type="ECO:0000313" key="2">
    <source>
        <dbReference type="EMBL" id="CAF4172940.1"/>
    </source>
</evidence>
<organism evidence="2 3">
    <name type="scientific">Adineta steineri</name>
    <dbReference type="NCBI Taxonomy" id="433720"/>
    <lineage>
        <taxon>Eukaryota</taxon>
        <taxon>Metazoa</taxon>
        <taxon>Spiralia</taxon>
        <taxon>Gnathifera</taxon>
        <taxon>Rotifera</taxon>
        <taxon>Eurotatoria</taxon>
        <taxon>Bdelloidea</taxon>
        <taxon>Adinetida</taxon>
        <taxon>Adinetidae</taxon>
        <taxon>Adineta</taxon>
    </lineage>
</organism>
<evidence type="ECO:0008006" key="4">
    <source>
        <dbReference type="Google" id="ProtNLM"/>
    </source>
</evidence>
<feature type="transmembrane region" description="Helical" evidence="1">
    <location>
        <begin position="20"/>
        <end position="40"/>
    </location>
</feature>
<dbReference type="Proteomes" id="UP000663881">
    <property type="component" value="Unassembled WGS sequence"/>
</dbReference>
<name>A0A820A8W9_9BILA</name>
<keyword evidence="1" id="KW-0812">Transmembrane</keyword>
<gene>
    <name evidence="2" type="ORF">OKA104_LOCUS39446</name>
</gene>
<proteinExistence type="predicted"/>
<reference evidence="2" key="1">
    <citation type="submission" date="2021-02" db="EMBL/GenBank/DDBJ databases">
        <authorList>
            <person name="Nowell W R."/>
        </authorList>
    </citation>
    <scope>NUCLEOTIDE SEQUENCE</scope>
</reference>
<dbReference type="AlphaFoldDB" id="A0A820A8W9"/>
<protein>
    <recommendedName>
        <fullName evidence="4">G-protein coupled receptors family 1 profile domain-containing protein</fullName>
    </recommendedName>
</protein>
<sequence length="64" mass="7194">MSSNTTISVKLTEPLVAAYYPLALVIIGTLLNLLTLIILCRSTFRDTKKQPIIHYMRAIAIFDI</sequence>
<comment type="caution">
    <text evidence="2">The sequence shown here is derived from an EMBL/GenBank/DDBJ whole genome shotgun (WGS) entry which is preliminary data.</text>
</comment>
<keyword evidence="1" id="KW-1133">Transmembrane helix</keyword>
<keyword evidence="1" id="KW-0472">Membrane</keyword>
<dbReference type="EMBL" id="CAJOAY010007750">
    <property type="protein sequence ID" value="CAF4172940.1"/>
    <property type="molecule type" value="Genomic_DNA"/>
</dbReference>
<feature type="non-terminal residue" evidence="2">
    <location>
        <position position="64"/>
    </location>
</feature>